<proteinExistence type="predicted"/>
<gene>
    <name evidence="1" type="ORF">H5410_042931</name>
</gene>
<dbReference type="AlphaFoldDB" id="A0A9J5XW40"/>
<reference evidence="1 2" key="1">
    <citation type="submission" date="2020-09" db="EMBL/GenBank/DDBJ databases">
        <title>De no assembly of potato wild relative species, Solanum commersonii.</title>
        <authorList>
            <person name="Cho K."/>
        </authorList>
    </citation>
    <scope>NUCLEOTIDE SEQUENCE [LARGE SCALE GENOMIC DNA]</scope>
    <source>
        <strain evidence="1">LZ3.2</strain>
        <tissue evidence="1">Leaf</tissue>
    </source>
</reference>
<protein>
    <submittedName>
        <fullName evidence="1">Uncharacterized protein</fullName>
    </submittedName>
</protein>
<organism evidence="1 2">
    <name type="scientific">Solanum commersonii</name>
    <name type="common">Commerson's wild potato</name>
    <name type="synonym">Commerson's nightshade</name>
    <dbReference type="NCBI Taxonomy" id="4109"/>
    <lineage>
        <taxon>Eukaryota</taxon>
        <taxon>Viridiplantae</taxon>
        <taxon>Streptophyta</taxon>
        <taxon>Embryophyta</taxon>
        <taxon>Tracheophyta</taxon>
        <taxon>Spermatophyta</taxon>
        <taxon>Magnoliopsida</taxon>
        <taxon>eudicotyledons</taxon>
        <taxon>Gunneridae</taxon>
        <taxon>Pentapetalae</taxon>
        <taxon>asterids</taxon>
        <taxon>lamiids</taxon>
        <taxon>Solanales</taxon>
        <taxon>Solanaceae</taxon>
        <taxon>Solanoideae</taxon>
        <taxon>Solaneae</taxon>
        <taxon>Solanum</taxon>
    </lineage>
</organism>
<name>A0A9J5XW40_SOLCO</name>
<dbReference type="Proteomes" id="UP000824120">
    <property type="component" value="Chromosome 8"/>
</dbReference>
<accession>A0A9J5XW40</accession>
<dbReference type="EMBL" id="JACXVP010000008">
    <property type="protein sequence ID" value="KAG5592417.1"/>
    <property type="molecule type" value="Genomic_DNA"/>
</dbReference>
<keyword evidence="2" id="KW-1185">Reference proteome</keyword>
<evidence type="ECO:0000313" key="1">
    <source>
        <dbReference type="EMBL" id="KAG5592417.1"/>
    </source>
</evidence>
<sequence>MAHVLLLRKLLEGLRFAFLYSGRMGLKLCVTVPGRECTTSLVVLVLRSDISLLFPCLGT</sequence>
<comment type="caution">
    <text evidence="1">The sequence shown here is derived from an EMBL/GenBank/DDBJ whole genome shotgun (WGS) entry which is preliminary data.</text>
</comment>
<evidence type="ECO:0000313" key="2">
    <source>
        <dbReference type="Proteomes" id="UP000824120"/>
    </source>
</evidence>